<evidence type="ECO:0000256" key="1">
    <source>
        <dbReference type="SAM" id="SignalP"/>
    </source>
</evidence>
<dbReference type="Proteomes" id="UP000620596">
    <property type="component" value="Unassembled WGS sequence"/>
</dbReference>
<evidence type="ECO:0000313" key="3">
    <source>
        <dbReference type="Proteomes" id="UP000620596"/>
    </source>
</evidence>
<accession>A0A916S5G7</accession>
<name>A0A916S5G7_9BURK</name>
<dbReference type="EMBL" id="BMIG01000001">
    <property type="protein sequence ID" value="GGA85454.1"/>
    <property type="molecule type" value="Genomic_DNA"/>
</dbReference>
<feature type="signal peptide" evidence="1">
    <location>
        <begin position="1"/>
        <end position="17"/>
    </location>
</feature>
<organism evidence="2 3">
    <name type="scientific">Polaromonas eurypsychrophila</name>
    <dbReference type="NCBI Taxonomy" id="1614635"/>
    <lineage>
        <taxon>Bacteria</taxon>
        <taxon>Pseudomonadati</taxon>
        <taxon>Pseudomonadota</taxon>
        <taxon>Betaproteobacteria</taxon>
        <taxon>Burkholderiales</taxon>
        <taxon>Comamonadaceae</taxon>
        <taxon>Polaromonas</taxon>
    </lineage>
</organism>
<dbReference type="AlphaFoldDB" id="A0A916S5G7"/>
<evidence type="ECO:0000313" key="2">
    <source>
        <dbReference type="EMBL" id="GGA85454.1"/>
    </source>
</evidence>
<dbReference type="PANTHER" id="PTHR30203">
    <property type="entry name" value="OUTER MEMBRANE CATION EFFLUX PROTEIN"/>
    <property type="match status" value="1"/>
</dbReference>
<reference evidence="2" key="1">
    <citation type="journal article" date="2014" name="Int. J. Syst. Evol. Microbiol.">
        <title>Complete genome sequence of Corynebacterium casei LMG S-19264T (=DSM 44701T), isolated from a smear-ripened cheese.</title>
        <authorList>
            <consortium name="US DOE Joint Genome Institute (JGI-PGF)"/>
            <person name="Walter F."/>
            <person name="Albersmeier A."/>
            <person name="Kalinowski J."/>
            <person name="Ruckert C."/>
        </authorList>
    </citation>
    <scope>NUCLEOTIDE SEQUENCE</scope>
    <source>
        <strain evidence="2">CGMCC 1.15322</strain>
    </source>
</reference>
<dbReference type="GO" id="GO:0015562">
    <property type="term" value="F:efflux transmembrane transporter activity"/>
    <property type="evidence" value="ECO:0007669"/>
    <property type="project" value="InterPro"/>
</dbReference>
<proteinExistence type="predicted"/>
<evidence type="ECO:0008006" key="4">
    <source>
        <dbReference type="Google" id="ProtNLM"/>
    </source>
</evidence>
<dbReference type="Gene3D" id="1.20.1600.10">
    <property type="entry name" value="Outer membrane efflux proteins (OEP)"/>
    <property type="match status" value="1"/>
</dbReference>
<reference evidence="2" key="2">
    <citation type="submission" date="2020-09" db="EMBL/GenBank/DDBJ databases">
        <authorList>
            <person name="Sun Q."/>
            <person name="Zhou Y."/>
        </authorList>
    </citation>
    <scope>NUCLEOTIDE SEQUENCE</scope>
    <source>
        <strain evidence="2">CGMCC 1.15322</strain>
    </source>
</reference>
<comment type="caution">
    <text evidence="2">The sequence shown here is derived from an EMBL/GenBank/DDBJ whole genome shotgun (WGS) entry which is preliminary data.</text>
</comment>
<keyword evidence="3" id="KW-1185">Reference proteome</keyword>
<keyword evidence="1" id="KW-0732">Signal</keyword>
<feature type="chain" id="PRO_5036949755" description="Transporter" evidence="1">
    <location>
        <begin position="18"/>
        <end position="404"/>
    </location>
</feature>
<sequence>MLSCVLLSAALAQPSSSAPPGVTSAGNVTLAQASESAWQRAVQAREADGQILRAQAERLAASSLWAAPPALELSHRNDRWQTNQGRRESEVGLAWPLWLPGQRAARNAAVDAALDLGQAAVQAGRLHFAGLVREASWRMAAQTAEVGLADTQAKYLKGVADDVERRVKAGDLAHADALAAKAELLSATAAQSAARERLQALRSQWVVLTGLQAIPDATETLSASGPDLSSHPNVRLAELTVDRARKRLDVVNVSRREPPEVIFRLRQDTPGRAEVAQNSMGIGVSIPFGTDGRNQPLQATALSELDIAQTAVQRLRDRLTAEAVVARAAVLSAQEQLDAERTRAGLLRERASLIDRSFKAGETPLPELLRSLNAASQAEAALARQQTAAGLTRAQLQQTLGILP</sequence>
<dbReference type="InterPro" id="IPR010131">
    <property type="entry name" value="MdtP/NodT-like"/>
</dbReference>
<protein>
    <recommendedName>
        <fullName evidence="4">Transporter</fullName>
    </recommendedName>
</protein>
<dbReference type="SUPFAM" id="SSF56954">
    <property type="entry name" value="Outer membrane efflux proteins (OEP)"/>
    <property type="match status" value="1"/>
</dbReference>
<gene>
    <name evidence="2" type="ORF">GCM10011496_02550</name>
</gene>
<dbReference type="PANTHER" id="PTHR30203:SF24">
    <property type="entry name" value="BLR4935 PROTEIN"/>
    <property type="match status" value="1"/>
</dbReference>